<protein>
    <submittedName>
        <fullName evidence="6">Zinc ABC transporter substrate-binding protein</fullName>
    </submittedName>
</protein>
<dbReference type="Gene3D" id="3.40.50.1980">
    <property type="entry name" value="Nitrogenase molybdenum iron protein domain"/>
    <property type="match status" value="2"/>
</dbReference>
<gene>
    <name evidence="6" type="ORF">CAE01nite_15960</name>
</gene>
<dbReference type="EMBL" id="BJYY01000012">
    <property type="protein sequence ID" value="GEO33871.1"/>
    <property type="molecule type" value="Genomic_DNA"/>
</dbReference>
<dbReference type="InterPro" id="IPR006127">
    <property type="entry name" value="ZnuA-like"/>
</dbReference>
<evidence type="ECO:0000313" key="7">
    <source>
        <dbReference type="Proteomes" id="UP000321181"/>
    </source>
</evidence>
<proteinExistence type="inferred from homology"/>
<evidence type="ECO:0000256" key="1">
    <source>
        <dbReference type="ARBA" id="ARBA00011028"/>
    </source>
</evidence>
<dbReference type="AlphaFoldDB" id="A0A512DBL1"/>
<dbReference type="GO" id="GO:0030001">
    <property type="term" value="P:metal ion transport"/>
    <property type="evidence" value="ECO:0007669"/>
    <property type="project" value="InterPro"/>
</dbReference>
<reference evidence="6 7" key="1">
    <citation type="submission" date="2019-07" db="EMBL/GenBank/DDBJ databases">
        <title>Whole genome shotgun sequence of Cellulomonas aerilata NBRC 106308.</title>
        <authorList>
            <person name="Hosoyama A."/>
            <person name="Uohara A."/>
            <person name="Ohji S."/>
            <person name="Ichikawa N."/>
        </authorList>
    </citation>
    <scope>NUCLEOTIDE SEQUENCE [LARGE SCALE GENOMIC DNA]</scope>
    <source>
        <strain evidence="6 7">NBRC 106308</strain>
    </source>
</reference>
<feature type="compositionally biased region" description="Basic and acidic residues" evidence="4">
    <location>
        <begin position="125"/>
        <end position="142"/>
    </location>
</feature>
<evidence type="ECO:0000313" key="6">
    <source>
        <dbReference type="EMBL" id="GEO33871.1"/>
    </source>
</evidence>
<dbReference type="Proteomes" id="UP000321181">
    <property type="component" value="Unassembled WGS sequence"/>
</dbReference>
<dbReference type="PANTHER" id="PTHR42953:SF3">
    <property type="entry name" value="HIGH-AFFINITY ZINC UPTAKE SYSTEM PROTEIN ZNUA"/>
    <property type="match status" value="1"/>
</dbReference>
<keyword evidence="2" id="KW-0813">Transport</keyword>
<comment type="caution">
    <text evidence="6">The sequence shown here is derived from an EMBL/GenBank/DDBJ whole genome shotgun (WGS) entry which is preliminary data.</text>
</comment>
<evidence type="ECO:0000256" key="3">
    <source>
        <dbReference type="ARBA" id="ARBA00022729"/>
    </source>
</evidence>
<dbReference type="SUPFAM" id="SSF53807">
    <property type="entry name" value="Helical backbone' metal receptor"/>
    <property type="match status" value="1"/>
</dbReference>
<dbReference type="PANTHER" id="PTHR42953">
    <property type="entry name" value="HIGH-AFFINITY ZINC UPTAKE SYSTEM PROTEIN ZNUA-RELATED"/>
    <property type="match status" value="1"/>
</dbReference>
<evidence type="ECO:0000256" key="2">
    <source>
        <dbReference type="ARBA" id="ARBA00022448"/>
    </source>
</evidence>
<sequence length="323" mass="33555">MPRSALALSGALAAGVLLLAACSSGPQASAADEDRTQVLASFYPLQYVAQQVGGDLVEVSSLTPPGAEPHDVELSPRQVRSVSETDLVLYLSGFQSAVDEAVDARQPQRVVDAADVVDLLEGGAHAHGEGEQHAEEHAAEEADAHEEEGDAHAVDPHFWLDPQRLAALAQPVADALAEIDPANADAFSAAADELAAALADVDAAYGTGLATCERRVAVTSHEAYGYLADAYDLEQVGMSGLDPEAEPSPARLREIGDVVRANGVTTLFTETLVNPKVAETLAGDLGVTTAVLDPIESQPDSGADYRAVMEQNLEALRAGLGCS</sequence>
<dbReference type="RefSeq" id="WP_146902496.1">
    <property type="nucleotide sequence ID" value="NZ_BAAARM010000009.1"/>
</dbReference>
<dbReference type="InterPro" id="IPR050492">
    <property type="entry name" value="Bact_metal-bind_prot9"/>
</dbReference>
<dbReference type="OrthoDB" id="9810636at2"/>
<evidence type="ECO:0000256" key="5">
    <source>
        <dbReference type="SAM" id="SignalP"/>
    </source>
</evidence>
<accession>A0A512DBL1</accession>
<dbReference type="Pfam" id="PF01297">
    <property type="entry name" value="ZnuA"/>
    <property type="match status" value="1"/>
</dbReference>
<keyword evidence="3 5" id="KW-0732">Signal</keyword>
<feature type="region of interest" description="Disordered" evidence="4">
    <location>
        <begin position="125"/>
        <end position="151"/>
    </location>
</feature>
<dbReference type="GO" id="GO:0046872">
    <property type="term" value="F:metal ion binding"/>
    <property type="evidence" value="ECO:0007669"/>
    <property type="project" value="InterPro"/>
</dbReference>
<organism evidence="6 7">
    <name type="scientific">Cellulomonas aerilata</name>
    <dbReference type="NCBI Taxonomy" id="515326"/>
    <lineage>
        <taxon>Bacteria</taxon>
        <taxon>Bacillati</taxon>
        <taxon>Actinomycetota</taxon>
        <taxon>Actinomycetes</taxon>
        <taxon>Micrococcales</taxon>
        <taxon>Cellulomonadaceae</taxon>
        <taxon>Cellulomonas</taxon>
    </lineage>
</organism>
<dbReference type="PROSITE" id="PS51257">
    <property type="entry name" value="PROKAR_LIPOPROTEIN"/>
    <property type="match status" value="1"/>
</dbReference>
<keyword evidence="7" id="KW-1185">Reference proteome</keyword>
<feature type="chain" id="PRO_5022187015" evidence="5">
    <location>
        <begin position="31"/>
        <end position="323"/>
    </location>
</feature>
<evidence type="ECO:0000256" key="4">
    <source>
        <dbReference type="SAM" id="MobiDB-lite"/>
    </source>
</evidence>
<feature type="signal peptide" evidence="5">
    <location>
        <begin position="1"/>
        <end position="30"/>
    </location>
</feature>
<comment type="similarity">
    <text evidence="1">Belongs to the bacterial solute-binding protein 9 family.</text>
</comment>
<name>A0A512DBL1_9CELL</name>